<dbReference type="InterPro" id="IPR007332">
    <property type="entry name" value="DUF411"/>
</dbReference>
<dbReference type="SUPFAM" id="SSF52833">
    <property type="entry name" value="Thioredoxin-like"/>
    <property type="match status" value="1"/>
</dbReference>
<evidence type="ECO:0000313" key="1">
    <source>
        <dbReference type="EMBL" id="VAX10942.1"/>
    </source>
</evidence>
<protein>
    <submittedName>
        <fullName evidence="1">CopG protein</fullName>
    </submittedName>
</protein>
<gene>
    <name evidence="1" type="ORF">MNBD_GAMMA26-1775</name>
</gene>
<reference evidence="1" key="1">
    <citation type="submission" date="2018-06" db="EMBL/GenBank/DDBJ databases">
        <authorList>
            <person name="Zhirakovskaya E."/>
        </authorList>
    </citation>
    <scope>NUCLEOTIDE SEQUENCE</scope>
</reference>
<dbReference type="InterPro" id="IPR036249">
    <property type="entry name" value="Thioredoxin-like_sf"/>
</dbReference>
<dbReference type="EMBL" id="UOFX01000080">
    <property type="protein sequence ID" value="VAX10942.1"/>
    <property type="molecule type" value="Genomic_DNA"/>
</dbReference>
<dbReference type="AlphaFoldDB" id="A0A3B1B473"/>
<organism evidence="1">
    <name type="scientific">hydrothermal vent metagenome</name>
    <dbReference type="NCBI Taxonomy" id="652676"/>
    <lineage>
        <taxon>unclassified sequences</taxon>
        <taxon>metagenomes</taxon>
        <taxon>ecological metagenomes</taxon>
    </lineage>
</organism>
<sequence length="159" mass="17311">MLGKKKKLRLWSSFAAVLSVAGGAALWYQPALEASEVEITMYQSVTCSCCKHWATHLRKAGFSVIAQNRTDMSAIKEEYGVMSSLRSCHTAIVDGYVIEGHVPAADIKMLLQEKPAVTGLTAPGMPQKSPGMQPEGMPPKDYRVLSFDGKGRTSVVTEY</sequence>
<dbReference type="Pfam" id="PF04214">
    <property type="entry name" value="DUF411"/>
    <property type="match status" value="1"/>
</dbReference>
<proteinExistence type="predicted"/>
<accession>A0A3B1B473</accession>
<name>A0A3B1B473_9ZZZZ</name>